<dbReference type="NCBIfam" id="TIGR01484">
    <property type="entry name" value="HAD-SF-IIB"/>
    <property type="match status" value="1"/>
</dbReference>
<dbReference type="GO" id="GO:0016791">
    <property type="term" value="F:phosphatase activity"/>
    <property type="evidence" value="ECO:0007669"/>
    <property type="project" value="TreeGrafter"/>
</dbReference>
<dbReference type="SFLD" id="SFLDG01140">
    <property type="entry name" value="C2.B:_Phosphomannomutase_and_P"/>
    <property type="match status" value="1"/>
</dbReference>
<dbReference type="Proteomes" id="UP000266376">
    <property type="component" value="Unassembled WGS sequence"/>
</dbReference>
<dbReference type="InterPro" id="IPR023214">
    <property type="entry name" value="HAD_sf"/>
</dbReference>
<name>A0A395XHH2_9FIRM</name>
<dbReference type="SFLD" id="SFLDS00003">
    <property type="entry name" value="Haloacid_Dehalogenase"/>
    <property type="match status" value="1"/>
</dbReference>
<dbReference type="RefSeq" id="WP_119196549.1">
    <property type="nucleotide sequence ID" value="NZ_JBBNJA010000002.1"/>
</dbReference>
<accession>A0A395XHH2</accession>
<dbReference type="AlphaFoldDB" id="A0A395XHH2"/>
<dbReference type="InterPro" id="IPR036412">
    <property type="entry name" value="HAD-like_sf"/>
</dbReference>
<dbReference type="GO" id="GO:0000287">
    <property type="term" value="F:magnesium ion binding"/>
    <property type="evidence" value="ECO:0007669"/>
    <property type="project" value="TreeGrafter"/>
</dbReference>
<dbReference type="InterPro" id="IPR000150">
    <property type="entry name" value="Cof"/>
</dbReference>
<sequence>MIQYIASDVDGTLLHGHATALNPELFDIIRQLKEHGIHFIAASGRQYKNLQRLFAPVKDDISYVAENGSMCVHDGKIVSLGHIDTDLIYEIADAAKEYGHCHTLISTARTGYTDSQDSDYIDHIRNDVGYDMDIVQNVRDIKEPFIKIAVCDFDGTEKRLRAYFQERFGDRIKIVTSGNIWIDFIAPNANKGSALSNIVSSLGMDPKNGITFGDQYNDLEMLQLSNISYAMTTAAAGVADYATHTTDSVEETLRKFLQTL</sequence>
<dbReference type="InterPro" id="IPR006379">
    <property type="entry name" value="HAD-SF_hydro_IIB"/>
</dbReference>
<reference evidence="1 2" key="1">
    <citation type="submission" date="2018-08" db="EMBL/GenBank/DDBJ databases">
        <title>A genome reference for cultivated species of the human gut microbiota.</title>
        <authorList>
            <person name="Zou Y."/>
            <person name="Xue W."/>
            <person name="Luo G."/>
        </authorList>
    </citation>
    <scope>NUCLEOTIDE SEQUENCE [LARGE SCALE GENOMIC DNA]</scope>
    <source>
        <strain evidence="1 2">AF12-11</strain>
    </source>
</reference>
<dbReference type="SUPFAM" id="SSF56784">
    <property type="entry name" value="HAD-like"/>
    <property type="match status" value="1"/>
</dbReference>
<comment type="caution">
    <text evidence="1">The sequence shown here is derived from an EMBL/GenBank/DDBJ whole genome shotgun (WGS) entry which is preliminary data.</text>
</comment>
<evidence type="ECO:0000313" key="2">
    <source>
        <dbReference type="Proteomes" id="UP000266376"/>
    </source>
</evidence>
<dbReference type="GO" id="GO:0005829">
    <property type="term" value="C:cytosol"/>
    <property type="evidence" value="ECO:0007669"/>
    <property type="project" value="TreeGrafter"/>
</dbReference>
<proteinExistence type="predicted"/>
<dbReference type="PANTHER" id="PTHR10000:SF53">
    <property type="entry name" value="5-AMINO-6-(5-PHOSPHO-D-RIBITYLAMINO)URACIL PHOSPHATASE YBJI-RELATED"/>
    <property type="match status" value="1"/>
</dbReference>
<keyword evidence="1" id="KW-0378">Hydrolase</keyword>
<evidence type="ECO:0000313" key="1">
    <source>
        <dbReference type="EMBL" id="RGW48976.1"/>
    </source>
</evidence>
<dbReference type="PANTHER" id="PTHR10000">
    <property type="entry name" value="PHOSPHOSERINE PHOSPHATASE"/>
    <property type="match status" value="1"/>
</dbReference>
<dbReference type="NCBIfam" id="TIGR00099">
    <property type="entry name" value="Cof-subfamily"/>
    <property type="match status" value="1"/>
</dbReference>
<dbReference type="Gene3D" id="3.40.50.1000">
    <property type="entry name" value="HAD superfamily/HAD-like"/>
    <property type="match status" value="1"/>
</dbReference>
<organism evidence="1 2">
    <name type="scientific">Dorea formicigenerans</name>
    <dbReference type="NCBI Taxonomy" id="39486"/>
    <lineage>
        <taxon>Bacteria</taxon>
        <taxon>Bacillati</taxon>
        <taxon>Bacillota</taxon>
        <taxon>Clostridia</taxon>
        <taxon>Lachnospirales</taxon>
        <taxon>Lachnospiraceae</taxon>
        <taxon>Dorea</taxon>
    </lineage>
</organism>
<dbReference type="EMBL" id="QSAJ01000050">
    <property type="protein sequence ID" value="RGW48976.1"/>
    <property type="molecule type" value="Genomic_DNA"/>
</dbReference>
<dbReference type="Pfam" id="PF08282">
    <property type="entry name" value="Hydrolase_3"/>
    <property type="match status" value="1"/>
</dbReference>
<dbReference type="Gene3D" id="3.30.1240.10">
    <property type="match status" value="1"/>
</dbReference>
<gene>
    <name evidence="1" type="ORF">DWV67_14415</name>
</gene>
<protein>
    <submittedName>
        <fullName evidence="1">HAD family hydrolase</fullName>
    </submittedName>
</protein>